<dbReference type="PANTHER" id="PTHR47956">
    <property type="entry name" value="CYTOCHROME P450 71B11-RELATED"/>
    <property type="match status" value="1"/>
</dbReference>
<gene>
    <name evidence="14" type="ORF">AYBTSS11_LOCUS15432</name>
</gene>
<dbReference type="PRINTS" id="PR00385">
    <property type="entry name" value="P450"/>
</dbReference>
<evidence type="ECO:0000256" key="7">
    <source>
        <dbReference type="ARBA" id="ARBA00022989"/>
    </source>
</evidence>
<evidence type="ECO:0000256" key="8">
    <source>
        <dbReference type="ARBA" id="ARBA00023002"/>
    </source>
</evidence>
<evidence type="ECO:0000313" key="14">
    <source>
        <dbReference type="EMBL" id="CAJ1952687.1"/>
    </source>
</evidence>
<dbReference type="InterPro" id="IPR036396">
    <property type="entry name" value="Cyt_P450_sf"/>
</dbReference>
<evidence type="ECO:0000256" key="1">
    <source>
        <dbReference type="ARBA" id="ARBA00001971"/>
    </source>
</evidence>
<dbReference type="GO" id="GO:0016020">
    <property type="term" value="C:membrane"/>
    <property type="evidence" value="ECO:0007669"/>
    <property type="project" value="UniProtKB-SubCell"/>
</dbReference>
<evidence type="ECO:0000256" key="3">
    <source>
        <dbReference type="ARBA" id="ARBA00010617"/>
    </source>
</evidence>
<dbReference type="PANTHER" id="PTHR47956:SF117">
    <property type="entry name" value="CYTOCHROME P450 FAMILY 71 PROTEIN"/>
    <property type="match status" value="1"/>
</dbReference>
<keyword evidence="8 13" id="KW-0560">Oxidoreductase</keyword>
<dbReference type="InterPro" id="IPR002401">
    <property type="entry name" value="Cyt_P450_E_grp-I"/>
</dbReference>
<proteinExistence type="inferred from homology"/>
<evidence type="ECO:0000256" key="11">
    <source>
        <dbReference type="ARBA" id="ARBA00023136"/>
    </source>
</evidence>
<evidence type="ECO:0008006" key="16">
    <source>
        <dbReference type="Google" id="ProtNLM"/>
    </source>
</evidence>
<dbReference type="GO" id="GO:0020037">
    <property type="term" value="F:heme binding"/>
    <property type="evidence" value="ECO:0007669"/>
    <property type="project" value="InterPro"/>
</dbReference>
<keyword evidence="15" id="KW-1185">Reference proteome</keyword>
<keyword evidence="7" id="KW-1133">Transmembrane helix</keyword>
<dbReference type="PRINTS" id="PR00463">
    <property type="entry name" value="EP450I"/>
</dbReference>
<keyword evidence="4 12" id="KW-0349">Heme</keyword>
<dbReference type="Pfam" id="PF00067">
    <property type="entry name" value="p450"/>
    <property type="match status" value="1"/>
</dbReference>
<evidence type="ECO:0000256" key="9">
    <source>
        <dbReference type="ARBA" id="ARBA00023004"/>
    </source>
</evidence>
<evidence type="ECO:0000256" key="10">
    <source>
        <dbReference type="ARBA" id="ARBA00023033"/>
    </source>
</evidence>
<keyword evidence="5" id="KW-0812">Transmembrane</keyword>
<accession>A0AA86VPB3</accession>
<dbReference type="EMBL" id="OY731401">
    <property type="protein sequence ID" value="CAJ1952687.1"/>
    <property type="molecule type" value="Genomic_DNA"/>
</dbReference>
<dbReference type="PROSITE" id="PS00086">
    <property type="entry name" value="CYTOCHROME_P450"/>
    <property type="match status" value="1"/>
</dbReference>
<evidence type="ECO:0000313" key="15">
    <source>
        <dbReference type="Proteomes" id="UP001189624"/>
    </source>
</evidence>
<dbReference type="Proteomes" id="UP001189624">
    <property type="component" value="Chromosome 4"/>
</dbReference>
<evidence type="ECO:0000256" key="12">
    <source>
        <dbReference type="PIRSR" id="PIRSR602401-1"/>
    </source>
</evidence>
<keyword evidence="10 13" id="KW-0503">Monooxygenase</keyword>
<sequence length="214" mass="24437">MKLRIEGYLFQDMFAGGTDTSFTVLSWIMTELLRHPTVMQKLQGEIRNVVSGRTRVTEEDLSSMHYLKAVIKETFRLHPPGPLLIPRESREDVKVMGYYVAKGTKLVVNVWAIGRDPSYWEQPLEFKPERFLNSSIDVRGHDFELIPFGAGRRGCPGITFAMIEIELVLANLLHQFDWEVPSGVMGDQTLNITEIFGLSTHRKYPLMTIASHRA</sequence>
<organism evidence="14 15">
    <name type="scientific">Sphenostylis stenocarpa</name>
    <dbReference type="NCBI Taxonomy" id="92480"/>
    <lineage>
        <taxon>Eukaryota</taxon>
        <taxon>Viridiplantae</taxon>
        <taxon>Streptophyta</taxon>
        <taxon>Embryophyta</taxon>
        <taxon>Tracheophyta</taxon>
        <taxon>Spermatophyta</taxon>
        <taxon>Magnoliopsida</taxon>
        <taxon>eudicotyledons</taxon>
        <taxon>Gunneridae</taxon>
        <taxon>Pentapetalae</taxon>
        <taxon>rosids</taxon>
        <taxon>fabids</taxon>
        <taxon>Fabales</taxon>
        <taxon>Fabaceae</taxon>
        <taxon>Papilionoideae</taxon>
        <taxon>50 kb inversion clade</taxon>
        <taxon>NPAAA clade</taxon>
        <taxon>indigoferoid/millettioid clade</taxon>
        <taxon>Phaseoleae</taxon>
        <taxon>Sphenostylis</taxon>
    </lineage>
</organism>
<comment type="cofactor">
    <cofactor evidence="1 12">
        <name>heme</name>
        <dbReference type="ChEBI" id="CHEBI:30413"/>
    </cofactor>
</comment>
<keyword evidence="6 12" id="KW-0479">Metal-binding</keyword>
<dbReference type="AlphaFoldDB" id="A0AA86VPB3"/>
<protein>
    <recommendedName>
        <fullName evidence="16">Cytochrome P450</fullName>
    </recommendedName>
</protein>
<evidence type="ECO:0000256" key="4">
    <source>
        <dbReference type="ARBA" id="ARBA00022617"/>
    </source>
</evidence>
<comment type="subcellular location">
    <subcellularLocation>
        <location evidence="2">Membrane</location>
        <topology evidence="2">Single-pass membrane protein</topology>
    </subcellularLocation>
</comment>
<evidence type="ECO:0000256" key="5">
    <source>
        <dbReference type="ARBA" id="ARBA00022692"/>
    </source>
</evidence>
<evidence type="ECO:0000256" key="6">
    <source>
        <dbReference type="ARBA" id="ARBA00022723"/>
    </source>
</evidence>
<evidence type="ECO:0000256" key="13">
    <source>
        <dbReference type="RuleBase" id="RU000461"/>
    </source>
</evidence>
<dbReference type="GO" id="GO:0016705">
    <property type="term" value="F:oxidoreductase activity, acting on paired donors, with incorporation or reduction of molecular oxygen"/>
    <property type="evidence" value="ECO:0007669"/>
    <property type="project" value="InterPro"/>
</dbReference>
<evidence type="ECO:0000256" key="2">
    <source>
        <dbReference type="ARBA" id="ARBA00004167"/>
    </source>
</evidence>
<comment type="similarity">
    <text evidence="3 13">Belongs to the cytochrome P450 family.</text>
</comment>
<dbReference type="Gramene" id="rna-AYBTSS11_LOCUS15432">
    <property type="protein sequence ID" value="CAJ1952687.1"/>
    <property type="gene ID" value="gene-AYBTSS11_LOCUS15432"/>
</dbReference>
<feature type="binding site" description="axial binding residue" evidence="12">
    <location>
        <position position="155"/>
    </location>
    <ligand>
        <name>heme</name>
        <dbReference type="ChEBI" id="CHEBI:30413"/>
    </ligand>
    <ligandPart>
        <name>Fe</name>
        <dbReference type="ChEBI" id="CHEBI:18248"/>
    </ligandPart>
</feature>
<dbReference type="Gene3D" id="1.10.630.10">
    <property type="entry name" value="Cytochrome P450"/>
    <property type="match status" value="1"/>
</dbReference>
<keyword evidence="9 12" id="KW-0408">Iron</keyword>
<name>A0AA86VPB3_9FABA</name>
<dbReference type="GO" id="GO:0004497">
    <property type="term" value="F:monooxygenase activity"/>
    <property type="evidence" value="ECO:0007669"/>
    <property type="project" value="UniProtKB-KW"/>
</dbReference>
<dbReference type="InterPro" id="IPR017972">
    <property type="entry name" value="Cyt_P450_CS"/>
</dbReference>
<dbReference type="SUPFAM" id="SSF48264">
    <property type="entry name" value="Cytochrome P450"/>
    <property type="match status" value="1"/>
</dbReference>
<reference evidence="14" key="1">
    <citation type="submission" date="2023-10" db="EMBL/GenBank/DDBJ databases">
        <authorList>
            <person name="Domelevo Entfellner J.-B."/>
        </authorList>
    </citation>
    <scope>NUCLEOTIDE SEQUENCE</scope>
</reference>
<dbReference type="InterPro" id="IPR001128">
    <property type="entry name" value="Cyt_P450"/>
</dbReference>
<dbReference type="FunFam" id="1.10.630.10:FF:000126">
    <property type="entry name" value="Predicted protein"/>
    <property type="match status" value="1"/>
</dbReference>
<dbReference type="InterPro" id="IPR050193">
    <property type="entry name" value="Cytochrome_P450_71"/>
</dbReference>
<dbReference type="GO" id="GO:0005506">
    <property type="term" value="F:iron ion binding"/>
    <property type="evidence" value="ECO:0007669"/>
    <property type="project" value="InterPro"/>
</dbReference>
<keyword evidence="11" id="KW-0472">Membrane</keyword>